<keyword evidence="1" id="KW-0812">Transmembrane</keyword>
<comment type="caution">
    <text evidence="2">The sequence shown here is derived from an EMBL/GenBank/DDBJ whole genome shotgun (WGS) entry which is preliminary data.</text>
</comment>
<dbReference type="InterPro" id="IPR025597">
    <property type="entry name" value="DUF4345"/>
</dbReference>
<accession>A0A318RH68</accession>
<evidence type="ECO:0000313" key="2">
    <source>
        <dbReference type="EMBL" id="PYE12472.1"/>
    </source>
</evidence>
<organism evidence="2 3">
    <name type="scientific">Williamsia limnetica</name>
    <dbReference type="NCBI Taxonomy" id="882452"/>
    <lineage>
        <taxon>Bacteria</taxon>
        <taxon>Bacillati</taxon>
        <taxon>Actinomycetota</taxon>
        <taxon>Actinomycetes</taxon>
        <taxon>Mycobacteriales</taxon>
        <taxon>Nocardiaceae</taxon>
        <taxon>Williamsia</taxon>
    </lineage>
</organism>
<proteinExistence type="predicted"/>
<dbReference type="Pfam" id="PF14248">
    <property type="entry name" value="DUF4345"/>
    <property type="match status" value="1"/>
</dbReference>
<feature type="transmembrane region" description="Helical" evidence="1">
    <location>
        <begin position="80"/>
        <end position="100"/>
    </location>
</feature>
<dbReference type="Proteomes" id="UP000247591">
    <property type="component" value="Unassembled WGS sequence"/>
</dbReference>
<dbReference type="RefSeq" id="WP_245938185.1">
    <property type="nucleotide sequence ID" value="NZ_QJSP01000022.1"/>
</dbReference>
<gene>
    <name evidence="2" type="ORF">DFR67_12256</name>
</gene>
<dbReference type="AlphaFoldDB" id="A0A318RH68"/>
<reference evidence="2 3" key="1">
    <citation type="submission" date="2018-06" db="EMBL/GenBank/DDBJ databases">
        <title>Genomic Encyclopedia of Type Strains, Phase IV (KMG-IV): sequencing the most valuable type-strain genomes for metagenomic binning, comparative biology and taxonomic classification.</title>
        <authorList>
            <person name="Goeker M."/>
        </authorList>
    </citation>
    <scope>NUCLEOTIDE SEQUENCE [LARGE SCALE GENOMIC DNA]</scope>
    <source>
        <strain evidence="2 3">DSM 45521</strain>
    </source>
</reference>
<evidence type="ECO:0000256" key="1">
    <source>
        <dbReference type="SAM" id="Phobius"/>
    </source>
</evidence>
<keyword evidence="3" id="KW-1185">Reference proteome</keyword>
<feature type="transmembrane region" description="Helical" evidence="1">
    <location>
        <begin position="106"/>
        <end position="126"/>
    </location>
</feature>
<sequence length="135" mass="14166">MTSDDVDTSRRRLQWMLAASAAAPTLSGALQILRGAQGAPGNPHDVSATIDAELRYANVFKAAAGPIIWSQLDKADTSPVVTAALGTIFVGGMARLLSWHQSGKPHPAAMVAIGLEVGVVPILMAWRHRMAAQTA</sequence>
<keyword evidence="1" id="KW-1133">Transmembrane helix</keyword>
<keyword evidence="1" id="KW-0472">Membrane</keyword>
<protein>
    <submittedName>
        <fullName evidence="2">Uncharacterized protein DUF4345</fullName>
    </submittedName>
</protein>
<dbReference type="EMBL" id="QJSP01000022">
    <property type="protein sequence ID" value="PYE12472.1"/>
    <property type="molecule type" value="Genomic_DNA"/>
</dbReference>
<evidence type="ECO:0000313" key="3">
    <source>
        <dbReference type="Proteomes" id="UP000247591"/>
    </source>
</evidence>
<name>A0A318RH68_WILLI</name>